<feature type="transmembrane region" description="Helical" evidence="2">
    <location>
        <begin position="616"/>
        <end position="635"/>
    </location>
</feature>
<feature type="transmembrane region" description="Helical" evidence="2">
    <location>
        <begin position="778"/>
        <end position="798"/>
    </location>
</feature>
<proteinExistence type="predicted"/>
<feature type="chain" id="PRO_5045303878" evidence="3">
    <location>
        <begin position="24"/>
        <end position="870"/>
    </location>
</feature>
<feature type="signal peptide" evidence="3">
    <location>
        <begin position="1"/>
        <end position="23"/>
    </location>
</feature>
<keyword evidence="1" id="KW-0802">TPR repeat</keyword>
<dbReference type="InterPro" id="IPR003646">
    <property type="entry name" value="SH3-like_bac-type"/>
</dbReference>
<dbReference type="EMBL" id="NPJF01000064">
    <property type="protein sequence ID" value="OYP53490.1"/>
    <property type="molecule type" value="Genomic_DNA"/>
</dbReference>
<organism evidence="5 6">
    <name type="scientific">Segatella bryantii</name>
    <name type="common">Prevotella bryantii</name>
    <dbReference type="NCBI Taxonomy" id="77095"/>
    <lineage>
        <taxon>Bacteria</taxon>
        <taxon>Pseudomonadati</taxon>
        <taxon>Bacteroidota</taxon>
        <taxon>Bacteroidia</taxon>
        <taxon>Bacteroidales</taxon>
        <taxon>Prevotellaceae</taxon>
        <taxon>Segatella</taxon>
    </lineage>
</organism>
<name>A0ABX4EET1_SEGBR</name>
<sequence>MRLTLRYFILCVFCALNAIALKAQSITVSAPSHVAAGENFRLAYTVNTQDVEEFRAGNIPGALEVLAGPYTSSQSSFQMINGHTSSSSSVTFTYTLYASKDGTFKIPPAYAVVNGKRIHSHAVTVHVSGHVSSSNNQQPSMHQNNVNTSRMQSAGTPISGNDLFIRVSANKKHVHEQEPVLLTYKVYTQVDLTQLEGKMPDLKGFHSQEVQLPQQKSFHLEKVGGKTYKCVTWSQYVMYPQMTGKLTIPSITFNGIVVQENRSVDPFEAFFNGGSGYVEVKKSIKAPSIDITVDPLPNRPTDFSGGVGKFNISAQLDKRELKSGNPINLRIVVGGIGNLKLIKQPVVNFPKDFDTYDPKVTDKTKLTANGLEGNMVYDFMAVPRNQGTYTIPSVTFTYYDVTQNAYKTIKTQPFTIHVERGDGGLSSSADFTQDIDKDIHAIKKGPVELSKKHDFFFGSTSYTIWLTICICIFVALLIVFRQRALENADMVGKRRNRANKIASKRLKKASQLMFKNRQAEFYDEVLRALWGYVGDKLNMPVVTLSRDNIQDNLANNHVDSETIKKFVSALDECEFERYAPGDPTGNMNKTFESAMTAIEHIEDSLKASKKARKSGFHTLLLLFAFVMVSLSAQAAPKSSADAASKKIADSEYLRGNYHQAIKDYNEILKRGVSADIYYNLGNSYYRTDNLTQAILAYERAYLLAPGDADIRFNLQFASSKTIDKITPINEMFFVTWYHSLVNFTSVDNWACMAIGFIIVALVLTLIYLFSYNILMRKIGFFGGILFIVLFLMANLFAFQQKQTLLNRSGAIVIAPTVNVMKTPSTNSTQSFVIHEGTHVDITDKTMKDWRGIKLADGREGWIETKQIEEI</sequence>
<feature type="domain" description="SH3b" evidence="4">
    <location>
        <begin position="807"/>
        <end position="870"/>
    </location>
</feature>
<keyword evidence="2" id="KW-1133">Transmembrane helix</keyword>
<comment type="caution">
    <text evidence="5">The sequence shown here is derived from an EMBL/GenBank/DDBJ whole genome shotgun (WGS) entry which is preliminary data.</text>
</comment>
<protein>
    <submittedName>
        <fullName evidence="5">Aerotolerance regulator BatD</fullName>
    </submittedName>
</protein>
<evidence type="ECO:0000256" key="2">
    <source>
        <dbReference type="SAM" id="Phobius"/>
    </source>
</evidence>
<dbReference type="InterPro" id="IPR019734">
    <property type="entry name" value="TPR_rpt"/>
</dbReference>
<accession>A0ABX4EET1</accession>
<dbReference type="Gene3D" id="1.25.40.10">
    <property type="entry name" value="Tetratricopeptide repeat domain"/>
    <property type="match status" value="1"/>
</dbReference>
<dbReference type="PANTHER" id="PTHR40940">
    <property type="entry name" value="PROTEIN BATD-RELATED"/>
    <property type="match status" value="1"/>
</dbReference>
<evidence type="ECO:0000256" key="3">
    <source>
        <dbReference type="SAM" id="SignalP"/>
    </source>
</evidence>
<dbReference type="RefSeq" id="WP_094449029.1">
    <property type="nucleotide sequence ID" value="NZ_CP091801.1"/>
</dbReference>
<reference evidence="5 6" key="1">
    <citation type="submission" date="2017-08" db="EMBL/GenBank/DDBJ databases">
        <title>Comparative genomics of non-oral Prevotella species.</title>
        <authorList>
            <person name="Accetto T."/>
            <person name="Nograsek B."/>
            <person name="Avgustin G."/>
        </authorList>
    </citation>
    <scope>NUCLEOTIDE SEQUENCE [LARGE SCALE GENOMIC DNA]</scope>
    <source>
        <strain evidence="5 6">TC1-1</strain>
    </source>
</reference>
<keyword evidence="3" id="KW-0732">Signal</keyword>
<feature type="transmembrane region" description="Helical" evidence="2">
    <location>
        <begin position="749"/>
        <end position="771"/>
    </location>
</feature>
<dbReference type="InterPro" id="IPR025738">
    <property type="entry name" value="BatD"/>
</dbReference>
<keyword evidence="2" id="KW-0472">Membrane</keyword>
<dbReference type="PANTHER" id="PTHR40940:SF2">
    <property type="entry name" value="BATD"/>
    <property type="match status" value="1"/>
</dbReference>
<dbReference type="PROSITE" id="PS50005">
    <property type="entry name" value="TPR"/>
    <property type="match status" value="1"/>
</dbReference>
<dbReference type="Pfam" id="PF13584">
    <property type="entry name" value="BatD"/>
    <property type="match status" value="3"/>
</dbReference>
<feature type="repeat" description="TPR" evidence="1">
    <location>
        <begin position="674"/>
        <end position="707"/>
    </location>
</feature>
<keyword evidence="2" id="KW-0812">Transmembrane</keyword>
<evidence type="ECO:0000256" key="1">
    <source>
        <dbReference type="PROSITE-ProRule" id="PRU00339"/>
    </source>
</evidence>
<dbReference type="Gene3D" id="2.30.30.40">
    <property type="entry name" value="SH3 Domains"/>
    <property type="match status" value="1"/>
</dbReference>
<keyword evidence="6" id="KW-1185">Reference proteome</keyword>
<dbReference type="PROSITE" id="PS51781">
    <property type="entry name" value="SH3B"/>
    <property type="match status" value="1"/>
</dbReference>
<dbReference type="PROSITE" id="PS50293">
    <property type="entry name" value="TPR_REGION"/>
    <property type="match status" value="1"/>
</dbReference>
<gene>
    <name evidence="5" type="ORF">CIK91_12610</name>
</gene>
<evidence type="ECO:0000259" key="4">
    <source>
        <dbReference type="PROSITE" id="PS51781"/>
    </source>
</evidence>
<dbReference type="InterPro" id="IPR011990">
    <property type="entry name" value="TPR-like_helical_dom_sf"/>
</dbReference>
<evidence type="ECO:0000313" key="5">
    <source>
        <dbReference type="EMBL" id="OYP53490.1"/>
    </source>
</evidence>
<feature type="transmembrane region" description="Helical" evidence="2">
    <location>
        <begin position="462"/>
        <end position="480"/>
    </location>
</feature>
<dbReference type="Pfam" id="PF13432">
    <property type="entry name" value="TPR_16"/>
    <property type="match status" value="1"/>
</dbReference>
<dbReference type="SMART" id="SM00028">
    <property type="entry name" value="TPR"/>
    <property type="match status" value="1"/>
</dbReference>
<evidence type="ECO:0000313" key="6">
    <source>
        <dbReference type="Proteomes" id="UP000216189"/>
    </source>
</evidence>
<dbReference type="SUPFAM" id="SSF48452">
    <property type="entry name" value="TPR-like"/>
    <property type="match status" value="1"/>
</dbReference>
<dbReference type="Proteomes" id="UP000216189">
    <property type="component" value="Unassembled WGS sequence"/>
</dbReference>